<name>A0A2H1WG53_SPOFR</name>
<reference evidence="1" key="1">
    <citation type="submission" date="2016-07" db="EMBL/GenBank/DDBJ databases">
        <authorList>
            <person name="Bretaudeau A."/>
        </authorList>
    </citation>
    <scope>NUCLEOTIDE SEQUENCE</scope>
    <source>
        <strain evidence="1">Rice</strain>
        <tissue evidence="1">Whole body</tissue>
    </source>
</reference>
<proteinExistence type="predicted"/>
<dbReference type="EMBL" id="ODYU01008113">
    <property type="protein sequence ID" value="SOQ51434.1"/>
    <property type="molecule type" value="Genomic_DNA"/>
</dbReference>
<protein>
    <submittedName>
        <fullName evidence="1">SFRICE_026636</fullName>
    </submittedName>
</protein>
<accession>A0A2H1WG53</accession>
<organism evidence="1">
    <name type="scientific">Spodoptera frugiperda</name>
    <name type="common">Fall armyworm</name>
    <dbReference type="NCBI Taxonomy" id="7108"/>
    <lineage>
        <taxon>Eukaryota</taxon>
        <taxon>Metazoa</taxon>
        <taxon>Ecdysozoa</taxon>
        <taxon>Arthropoda</taxon>
        <taxon>Hexapoda</taxon>
        <taxon>Insecta</taxon>
        <taxon>Pterygota</taxon>
        <taxon>Neoptera</taxon>
        <taxon>Endopterygota</taxon>
        <taxon>Lepidoptera</taxon>
        <taxon>Glossata</taxon>
        <taxon>Ditrysia</taxon>
        <taxon>Noctuoidea</taxon>
        <taxon>Noctuidae</taxon>
        <taxon>Amphipyrinae</taxon>
        <taxon>Spodoptera</taxon>
    </lineage>
</organism>
<dbReference type="AlphaFoldDB" id="A0A2H1WG53"/>
<sequence>MRARSALGLGGCRACTAGKRVDESQIGLMVSNRCRPCELETSEALQVLYRSFGDLELKDCWGIGDWEGGIFSCVRGCVYKHTSSHTHDKTRNNNLFITRRIAPCVNGTRNTLQPPRQPCSIETETS</sequence>
<gene>
    <name evidence="1" type="ORF">SFRICE_026636</name>
</gene>
<evidence type="ECO:0000313" key="1">
    <source>
        <dbReference type="EMBL" id="SOQ51434.1"/>
    </source>
</evidence>